<evidence type="ECO:0000256" key="1">
    <source>
        <dbReference type="ARBA" id="ARBA00005964"/>
    </source>
</evidence>
<sequence length="535" mass="58463">MPNIIQATTHLGEIRGKITNGVTHFLGIKYATLKNRLADAELVERRDGGILDATEDGPTAISLLGGCDLELSAIQHTLPKKELTQSDVDCLNLNIAVPAGTPAHSRLPVFVFIHGGGLMIGANSWPQFDYERFVKLSMDNKLPIVAVSINYRLGPLGFLTSDELRKAGYKANNGLRDQRVALQWVRRHIVDFGGDPENITVAGMSAGAASVTFHLDSETPLFKRAILMSGSRFFVQALPYEVHEGNYQHAMSTLGLQNATSDERIKALLELPGQDLLAKLPPSVLSAPAVDGDMVPSTATYAQVADRASDIPRGKQWCHDLLIGDAQCDTNILAILMPHLKNACAERFAKAVHSVFTTKQELATQILAGYGLTAEIADDEAFPAVLNYLNDIFILAPTLTYARGWKGRTHVYYFNEENPWDGPWKGRAGHILDVAYLFQNFREFMTPAQQKVAAAFAVDFFKFCHGIAPWPAVVDGDIEKGFTARVYGPSCEGETAAQVTQAYGGTSRRRPVLFDLSDEASLDDLAKVAAIFMTI</sequence>
<dbReference type="Gene3D" id="3.40.50.1820">
    <property type="entry name" value="alpha/beta hydrolase"/>
    <property type="match status" value="1"/>
</dbReference>
<evidence type="ECO:0000313" key="5">
    <source>
        <dbReference type="EMBL" id="GKZ24085.1"/>
    </source>
</evidence>
<dbReference type="InterPro" id="IPR029058">
    <property type="entry name" value="AB_hydrolase_fold"/>
</dbReference>
<proteinExistence type="inferred from homology"/>
<dbReference type="InterPro" id="IPR019826">
    <property type="entry name" value="Carboxylesterase_B_AS"/>
</dbReference>
<dbReference type="PROSITE" id="PS00122">
    <property type="entry name" value="CARBOXYLESTERASE_B_1"/>
    <property type="match status" value="1"/>
</dbReference>
<gene>
    <name evidence="5" type="ORF">AbraCBS73388_010703</name>
</gene>
<comment type="similarity">
    <text evidence="1 3">Belongs to the type-B carboxylesterase/lipase family.</text>
</comment>
<dbReference type="SUPFAM" id="SSF53474">
    <property type="entry name" value="alpha/beta-Hydrolases"/>
    <property type="match status" value="1"/>
</dbReference>
<evidence type="ECO:0000313" key="6">
    <source>
        <dbReference type="Proteomes" id="UP001143548"/>
    </source>
</evidence>
<dbReference type="GO" id="GO:0016787">
    <property type="term" value="F:hydrolase activity"/>
    <property type="evidence" value="ECO:0007669"/>
    <property type="project" value="UniProtKB-KW"/>
</dbReference>
<dbReference type="EC" id="3.1.1.-" evidence="3"/>
<evidence type="ECO:0000256" key="3">
    <source>
        <dbReference type="RuleBase" id="RU361235"/>
    </source>
</evidence>
<reference evidence="5" key="1">
    <citation type="submission" date="2022-07" db="EMBL/GenBank/DDBJ databases">
        <title>Taxonomy of Aspergillus series Nigri: significant species reduction supported by multi-species coalescent approaches.</title>
        <authorList>
            <person name="Bian C."/>
            <person name="Kusuya Y."/>
            <person name="Sklenar F."/>
            <person name="D'hooge E."/>
            <person name="Yaguchi T."/>
            <person name="Takahashi H."/>
            <person name="Hubka V."/>
        </authorList>
    </citation>
    <scope>NUCLEOTIDE SEQUENCE</scope>
    <source>
        <strain evidence="5">CBS 733.88</strain>
    </source>
</reference>
<dbReference type="AlphaFoldDB" id="A0A9W5YUB9"/>
<keyword evidence="2 3" id="KW-0378">Hydrolase</keyword>
<protein>
    <recommendedName>
        <fullName evidence="3">Carboxylic ester hydrolase</fullName>
        <ecNumber evidence="3">3.1.1.-</ecNumber>
    </recommendedName>
</protein>
<dbReference type="InterPro" id="IPR002018">
    <property type="entry name" value="CarbesteraseB"/>
</dbReference>
<dbReference type="PANTHER" id="PTHR43142">
    <property type="entry name" value="CARBOXYLIC ESTER HYDROLASE"/>
    <property type="match status" value="1"/>
</dbReference>
<name>A0A9W5YUB9_9EURO</name>
<evidence type="ECO:0000256" key="2">
    <source>
        <dbReference type="ARBA" id="ARBA00022801"/>
    </source>
</evidence>
<accession>A0A9W5YUB9</accession>
<dbReference type="Pfam" id="PF00135">
    <property type="entry name" value="COesterase"/>
    <property type="match status" value="1"/>
</dbReference>
<dbReference type="PANTHER" id="PTHR43142:SF11">
    <property type="entry name" value="CARBOXYLIC ESTER HYDROLASE"/>
    <property type="match status" value="1"/>
</dbReference>
<comment type="caution">
    <text evidence="5">The sequence shown here is derived from an EMBL/GenBank/DDBJ whole genome shotgun (WGS) entry which is preliminary data.</text>
</comment>
<dbReference type="EMBL" id="BROQ01000079">
    <property type="protein sequence ID" value="GKZ24085.1"/>
    <property type="molecule type" value="Genomic_DNA"/>
</dbReference>
<organism evidence="5 6">
    <name type="scientific">Aspergillus brasiliensis</name>
    <dbReference type="NCBI Taxonomy" id="319629"/>
    <lineage>
        <taxon>Eukaryota</taxon>
        <taxon>Fungi</taxon>
        <taxon>Dikarya</taxon>
        <taxon>Ascomycota</taxon>
        <taxon>Pezizomycotina</taxon>
        <taxon>Eurotiomycetes</taxon>
        <taxon>Eurotiomycetidae</taxon>
        <taxon>Eurotiales</taxon>
        <taxon>Aspergillaceae</taxon>
        <taxon>Aspergillus</taxon>
        <taxon>Aspergillus subgen. Circumdati</taxon>
    </lineage>
</organism>
<feature type="domain" description="Carboxylesterase type B" evidence="4">
    <location>
        <begin position="7"/>
        <end position="443"/>
    </location>
</feature>
<evidence type="ECO:0000259" key="4">
    <source>
        <dbReference type="Pfam" id="PF00135"/>
    </source>
</evidence>
<dbReference type="Proteomes" id="UP001143548">
    <property type="component" value="Unassembled WGS sequence"/>
</dbReference>